<reference evidence="2 3" key="1">
    <citation type="submission" date="2016-09" db="EMBL/GenBank/DDBJ databases">
        <title>Genome sequence of Eubacterium angustum.</title>
        <authorList>
            <person name="Poehlein A."/>
            <person name="Daniel R."/>
        </authorList>
    </citation>
    <scope>NUCLEOTIDE SEQUENCE [LARGE SCALE GENOMIC DNA]</scope>
    <source>
        <strain evidence="2 3">DSM 1989</strain>
    </source>
</reference>
<dbReference type="AlphaFoldDB" id="A0A1S1VAF9"/>
<comment type="caution">
    <text evidence="2">The sequence shown here is derived from an EMBL/GenBank/DDBJ whole genome shotgun (WGS) entry which is preliminary data.</text>
</comment>
<evidence type="ECO:0000256" key="1">
    <source>
        <dbReference type="SAM" id="MobiDB-lite"/>
    </source>
</evidence>
<dbReference type="OrthoDB" id="1550866at2"/>
<name>A0A1S1VAF9_9FIRM</name>
<dbReference type="Pfam" id="PF22398">
    <property type="entry name" value="DUF6978"/>
    <property type="match status" value="1"/>
</dbReference>
<organism evidence="2 3">
    <name type="scientific">Andreesenia angusta</name>
    <dbReference type="NCBI Taxonomy" id="39480"/>
    <lineage>
        <taxon>Bacteria</taxon>
        <taxon>Bacillati</taxon>
        <taxon>Bacillota</taxon>
        <taxon>Tissierellia</taxon>
        <taxon>Tissierellales</taxon>
        <taxon>Gottschalkiaceae</taxon>
        <taxon>Andreesenia</taxon>
    </lineage>
</organism>
<feature type="compositionally biased region" description="Polar residues" evidence="1">
    <location>
        <begin position="78"/>
        <end position="89"/>
    </location>
</feature>
<keyword evidence="3" id="KW-1185">Reference proteome</keyword>
<accession>A0A1S1VAF9</accession>
<gene>
    <name evidence="2" type="ORF">EUAN_09110</name>
</gene>
<dbReference type="Proteomes" id="UP000180254">
    <property type="component" value="Unassembled WGS sequence"/>
</dbReference>
<feature type="region of interest" description="Disordered" evidence="1">
    <location>
        <begin position="70"/>
        <end position="89"/>
    </location>
</feature>
<evidence type="ECO:0000313" key="2">
    <source>
        <dbReference type="EMBL" id="OHW63127.1"/>
    </source>
</evidence>
<dbReference type="STRING" id="39480.EUAN_09110"/>
<evidence type="ECO:0000313" key="3">
    <source>
        <dbReference type="Proteomes" id="UP000180254"/>
    </source>
</evidence>
<dbReference type="EMBL" id="MKIE01000002">
    <property type="protein sequence ID" value="OHW63127.1"/>
    <property type="molecule type" value="Genomic_DNA"/>
</dbReference>
<proteinExistence type="predicted"/>
<sequence>MDLTDSLFKSLMAKDKIFEETPNLPSNNQKAQFQVSSLDGRDKFIVDIDRRGKIEMKSKLQERYAGNQVLVRIDANSPPHTNPDSTTTS</sequence>
<protein>
    <submittedName>
        <fullName evidence="2">Uncharacterized protein</fullName>
    </submittedName>
</protein>
<dbReference type="InterPro" id="IPR053916">
    <property type="entry name" value="DUF6978"/>
</dbReference>